<accession>A0A6M3LSQ2</accession>
<gene>
    <name evidence="1" type="ORF">MM415B05916_0003</name>
</gene>
<protein>
    <submittedName>
        <fullName evidence="1">Uncharacterized protein</fullName>
    </submittedName>
</protein>
<dbReference type="EMBL" id="MT143529">
    <property type="protein sequence ID" value="QJA97833.1"/>
    <property type="molecule type" value="Genomic_DNA"/>
</dbReference>
<organism evidence="1">
    <name type="scientific">viral metagenome</name>
    <dbReference type="NCBI Taxonomy" id="1070528"/>
    <lineage>
        <taxon>unclassified sequences</taxon>
        <taxon>metagenomes</taxon>
        <taxon>organismal metagenomes</taxon>
    </lineage>
</organism>
<evidence type="ECO:0000313" key="1">
    <source>
        <dbReference type="EMBL" id="QJA97833.1"/>
    </source>
</evidence>
<sequence>MGRLSFRLESPFYFGYFDHKILDVKGLSLGWLTVGWWYDDIPEGLK</sequence>
<proteinExistence type="predicted"/>
<dbReference type="AlphaFoldDB" id="A0A6M3LSQ2"/>
<reference evidence="1" key="1">
    <citation type="submission" date="2020-03" db="EMBL/GenBank/DDBJ databases">
        <title>The deep terrestrial virosphere.</title>
        <authorList>
            <person name="Holmfeldt K."/>
            <person name="Nilsson E."/>
            <person name="Simone D."/>
            <person name="Lopez-Fernandez M."/>
            <person name="Wu X."/>
            <person name="de Brujin I."/>
            <person name="Lundin D."/>
            <person name="Andersson A."/>
            <person name="Bertilsson S."/>
            <person name="Dopson M."/>
        </authorList>
    </citation>
    <scope>NUCLEOTIDE SEQUENCE</scope>
    <source>
        <strain evidence="1">MM415B05916</strain>
    </source>
</reference>
<name>A0A6M3LSQ2_9ZZZZ</name>